<dbReference type="PANTHER" id="PTHR12442:SF11">
    <property type="entry name" value="DYNEIN AXONEMAL INTERMEDIATE CHAIN 1"/>
    <property type="match status" value="1"/>
</dbReference>
<dbReference type="GO" id="GO:0045503">
    <property type="term" value="F:dynein light chain binding"/>
    <property type="evidence" value="ECO:0000318"/>
    <property type="project" value="GO_Central"/>
</dbReference>
<name>A0A9J7N932_BRAFL</name>
<evidence type="ECO:0000313" key="14">
    <source>
        <dbReference type="RefSeq" id="XP_035693946.1"/>
    </source>
</evidence>
<dbReference type="SMART" id="SM00320">
    <property type="entry name" value="WD40"/>
    <property type="match status" value="3"/>
</dbReference>
<evidence type="ECO:0000256" key="6">
    <source>
        <dbReference type="ARBA" id="ARBA00022737"/>
    </source>
</evidence>
<keyword evidence="5" id="KW-0493">Microtubule</keyword>
<feature type="compositionally biased region" description="Basic and acidic residues" evidence="12">
    <location>
        <begin position="137"/>
        <end position="148"/>
    </location>
</feature>
<keyword evidence="8" id="KW-0505">Motor protein</keyword>
<evidence type="ECO:0000256" key="10">
    <source>
        <dbReference type="ARBA" id="ARBA00023273"/>
    </source>
</evidence>
<evidence type="ECO:0000313" key="13">
    <source>
        <dbReference type="Proteomes" id="UP000001554"/>
    </source>
</evidence>
<evidence type="ECO:0000256" key="3">
    <source>
        <dbReference type="ARBA" id="ARBA00022490"/>
    </source>
</evidence>
<keyword evidence="6" id="KW-0677">Repeat</keyword>
<dbReference type="OMA" id="NYKFPIH"/>
<keyword evidence="13" id="KW-1185">Reference proteome</keyword>
<evidence type="ECO:0000256" key="4">
    <source>
        <dbReference type="ARBA" id="ARBA00022574"/>
    </source>
</evidence>
<evidence type="ECO:0000256" key="11">
    <source>
        <dbReference type="SAM" id="Coils"/>
    </source>
</evidence>
<evidence type="ECO:0000256" key="9">
    <source>
        <dbReference type="ARBA" id="ARBA00023212"/>
    </source>
</evidence>
<sequence>MSKKKRAEDILALQKLKLQSIQREREALLYAVQDKQDELTDVRKVLRQDRRAREDLVMDRLNGRALQGELNNLYGPEAAPRAVRQYAPSTAHSDTGREPTPLLDDILSRRRQQHRNKQTEQEVELQRLIDEKQSILDRLEQQKRRPGDEWDTTGEDSRRFPSRHSTQSAQSIGSLVRHTRDNLPAMSADVRALRDYMENKYLRKSRPYNGELGSASYEPWQMKDFFMVRDIVEELVDVALDQFFRRKDPDVLLDTYEQLYELDKKDLENSVMAVSRRRAAILIAEEFIIEVTREMTRDTAEELRHIHEMSRAMGQDLVINSTENVTTGITEGRDPEDPAYDLVTRGVTHMTSERKRLRKEQWNHTQHLHMLGETVAEDDESPEEGDITTLNYLHLLPMDLRESDQLQDVFQNYSQQEAQHFRKMVPDVLVTFKISKRMQGISSAALSPDQRLLALGSVHGDIMVYDVWMEPAPRPVREIRNEGTSDDEVLYICWSLDGTRIITINETGVLLVWSIQSGGVHKEDIKALGLEKDSDGVFPAELTQLLVMDVDEDDFNFTEGPFFENQVQTGRFAPTAAAFHPSTTLFGSQSDLVICLENGDLLKCDAEKLMLGDTKINKLTTPRVVNEKIQTGEWNSLANGMEAELLRAHQSPVMLMGNIHNNGDLVTVDTKGYIFHWKYKRRHISSYDWFVPFKKYRLETAERTFTPTSNIQPKIIYTDVQNKQKQEKSRQDLAKERDKAEDDIALLGLEDPWHRDYFPGKDLVTTIYKPTSYVFVPYQTTIYKPTDVTQAGALFHIVSRHKSTGQLSTYMTRIYKPKKLPASRILSCRFNTTGTEIFFMLLYPEHPPKPPHVTFVSVDVVTMEMTRLRIDHNLTDTEFERCVEGNAAYFDVTRPHDVTGSEYIIAVICGTVVGYSVNTGSYILGTSQDSTGCRLNPKEINWPSGTNIRVADVHGRFMILSYMKKQHFVSVLKLQDKNSGSARQEMWEAYKLWSDVYQPQRWRQEQTMRHQRWALSGRTYVDAELYVRHLLYEMMDRAIQQQDGKYHPDEVTAYKKEDKRTLQEMILGVQFPRSASVSPAPTRQTSRLPTAGSKVSTQPISKAPSRQPTQSKSGGSKQPSGTGGNSRQATSGGQSQSGGNTGNSRRTSQR</sequence>
<dbReference type="InterPro" id="IPR050687">
    <property type="entry name" value="Dynein_IC"/>
</dbReference>
<keyword evidence="10" id="KW-0966">Cell projection</keyword>
<dbReference type="GO" id="GO:0003341">
    <property type="term" value="P:cilium movement"/>
    <property type="evidence" value="ECO:0000318"/>
    <property type="project" value="GO_Central"/>
</dbReference>
<feature type="coiled-coil region" evidence="11">
    <location>
        <begin position="723"/>
        <end position="750"/>
    </location>
</feature>
<dbReference type="SUPFAM" id="SSF50978">
    <property type="entry name" value="WD40 repeat-like"/>
    <property type="match status" value="1"/>
</dbReference>
<evidence type="ECO:0000256" key="2">
    <source>
        <dbReference type="ARBA" id="ARBA00011059"/>
    </source>
</evidence>
<dbReference type="RefSeq" id="XP_035693946.1">
    <property type="nucleotide sequence ID" value="XM_035838053.1"/>
</dbReference>
<keyword evidence="4" id="KW-0853">WD repeat</keyword>
<keyword evidence="11" id="KW-0175">Coiled coil</keyword>
<dbReference type="PANTHER" id="PTHR12442">
    <property type="entry name" value="DYNEIN INTERMEDIATE CHAIN"/>
    <property type="match status" value="1"/>
</dbReference>
<dbReference type="Gene3D" id="2.130.10.10">
    <property type="entry name" value="YVTN repeat-like/Quinoprotein amine dehydrogenase"/>
    <property type="match status" value="1"/>
</dbReference>
<reference evidence="13" key="1">
    <citation type="journal article" date="2020" name="Nat. Ecol. Evol.">
        <title>Deeply conserved synteny resolves early events in vertebrate evolution.</title>
        <authorList>
            <person name="Simakov O."/>
            <person name="Marletaz F."/>
            <person name="Yue J.X."/>
            <person name="O'Connell B."/>
            <person name="Jenkins J."/>
            <person name="Brandt A."/>
            <person name="Calef R."/>
            <person name="Tung C.H."/>
            <person name="Huang T.K."/>
            <person name="Schmutz J."/>
            <person name="Satoh N."/>
            <person name="Yu J.K."/>
            <person name="Putnam N.H."/>
            <person name="Green R.E."/>
            <person name="Rokhsar D.S."/>
        </authorList>
    </citation>
    <scope>NUCLEOTIDE SEQUENCE [LARGE SCALE GENOMIC DNA]</scope>
    <source>
        <strain evidence="13">S238N-H82</strain>
    </source>
</reference>
<dbReference type="GO" id="GO:0045504">
    <property type="term" value="F:dynein heavy chain binding"/>
    <property type="evidence" value="ECO:0000318"/>
    <property type="project" value="GO_Central"/>
</dbReference>
<evidence type="ECO:0000256" key="8">
    <source>
        <dbReference type="ARBA" id="ARBA00023175"/>
    </source>
</evidence>
<evidence type="ECO:0000256" key="12">
    <source>
        <dbReference type="SAM" id="MobiDB-lite"/>
    </source>
</evidence>
<dbReference type="GO" id="GO:0005874">
    <property type="term" value="C:microtubule"/>
    <property type="evidence" value="ECO:0007669"/>
    <property type="project" value="UniProtKB-KW"/>
</dbReference>
<dbReference type="InterPro" id="IPR036322">
    <property type="entry name" value="WD40_repeat_dom_sf"/>
</dbReference>
<keyword evidence="3" id="KW-0963">Cytoplasm</keyword>
<dbReference type="GO" id="GO:0036158">
    <property type="term" value="P:outer dynein arm assembly"/>
    <property type="evidence" value="ECO:0000318"/>
    <property type="project" value="GO_Central"/>
</dbReference>
<feature type="coiled-coil region" evidence="11">
    <location>
        <begin position="4"/>
        <end position="38"/>
    </location>
</feature>
<comment type="similarity">
    <text evidence="2">Belongs to the dynein intermediate chain family.</text>
</comment>
<dbReference type="GO" id="GO:0036157">
    <property type="term" value="C:outer dynein arm"/>
    <property type="evidence" value="ECO:0000318"/>
    <property type="project" value="GO_Central"/>
</dbReference>
<dbReference type="AlphaFoldDB" id="A0A9J7N932"/>
<organism evidence="13 14">
    <name type="scientific">Branchiostoma floridae</name>
    <name type="common">Florida lancelet</name>
    <name type="synonym">Amphioxus</name>
    <dbReference type="NCBI Taxonomy" id="7739"/>
    <lineage>
        <taxon>Eukaryota</taxon>
        <taxon>Metazoa</taxon>
        <taxon>Chordata</taxon>
        <taxon>Cephalochordata</taxon>
        <taxon>Leptocardii</taxon>
        <taxon>Amphioxiformes</taxon>
        <taxon>Branchiostomatidae</taxon>
        <taxon>Branchiostoma</taxon>
    </lineage>
</organism>
<proteinExistence type="inferred from homology"/>
<dbReference type="KEGG" id="bfo:118428085"/>
<gene>
    <name evidence="14" type="primary">LOC118428085</name>
</gene>
<dbReference type="InterPro" id="IPR001680">
    <property type="entry name" value="WD40_rpt"/>
</dbReference>
<keyword evidence="9" id="KW-0206">Cytoskeleton</keyword>
<comment type="subcellular location">
    <subcellularLocation>
        <location evidence="1">Cytoplasm</location>
        <location evidence="1">Cytoskeleton</location>
        <location evidence="1">Cilium axoneme</location>
    </subcellularLocation>
</comment>
<accession>A0A9J7N932</accession>
<feature type="region of interest" description="Disordered" evidence="12">
    <location>
        <begin position="1073"/>
        <end position="1150"/>
    </location>
</feature>
<keyword evidence="7" id="KW-0243">Dynein</keyword>
<feature type="region of interest" description="Disordered" evidence="12">
    <location>
        <begin position="137"/>
        <end position="178"/>
    </location>
</feature>
<dbReference type="GeneID" id="118428085"/>
<dbReference type="InterPro" id="IPR015943">
    <property type="entry name" value="WD40/YVTN_repeat-like_dom_sf"/>
</dbReference>
<protein>
    <submittedName>
        <fullName evidence="14">Uncharacterized protein LOC118428085</fullName>
    </submittedName>
</protein>
<evidence type="ECO:0000256" key="1">
    <source>
        <dbReference type="ARBA" id="ARBA00004430"/>
    </source>
</evidence>
<evidence type="ECO:0000256" key="7">
    <source>
        <dbReference type="ARBA" id="ARBA00023017"/>
    </source>
</evidence>
<feature type="compositionally biased region" description="Polar residues" evidence="12">
    <location>
        <begin position="163"/>
        <end position="173"/>
    </location>
</feature>
<evidence type="ECO:0000256" key="5">
    <source>
        <dbReference type="ARBA" id="ARBA00022701"/>
    </source>
</evidence>
<dbReference type="Proteomes" id="UP000001554">
    <property type="component" value="Chromosome 12"/>
</dbReference>
<dbReference type="OrthoDB" id="199838at2759"/>
<feature type="compositionally biased region" description="Polar residues" evidence="12">
    <location>
        <begin position="1073"/>
        <end position="1108"/>
    </location>
</feature>
<reference evidence="14" key="2">
    <citation type="submission" date="2025-08" db="UniProtKB">
        <authorList>
            <consortium name="RefSeq"/>
        </authorList>
    </citation>
    <scope>IDENTIFICATION</scope>
    <source>
        <strain evidence="14">S238N-H82</strain>
        <tissue evidence="14">Testes</tissue>
    </source>
</reference>
<feature type="compositionally biased region" description="Low complexity" evidence="12">
    <location>
        <begin position="1109"/>
        <end position="1120"/>
    </location>
</feature>